<evidence type="ECO:0000313" key="1">
    <source>
        <dbReference type="EMBL" id="EXU96572.1"/>
    </source>
</evidence>
<reference evidence="1 2" key="1">
    <citation type="submission" date="2014-02" db="EMBL/GenBank/DDBJ databases">
        <title>The genome sequence of the entomopathogenic fungus Metarhizium robertsii ARSEF 2575.</title>
        <authorList>
            <person name="Giuliano Garisto Donzelli B."/>
            <person name="Roe B.A."/>
            <person name="Macmil S.L."/>
            <person name="Krasnoff S.B."/>
            <person name="Gibson D.M."/>
        </authorList>
    </citation>
    <scope>NUCLEOTIDE SEQUENCE [LARGE SCALE GENOMIC DNA]</scope>
    <source>
        <strain evidence="1 2">ARSEF 2575</strain>
    </source>
</reference>
<dbReference type="EMBL" id="JELW01000048">
    <property type="protein sequence ID" value="EXU96572.1"/>
    <property type="molecule type" value="Genomic_DNA"/>
</dbReference>
<dbReference type="HOGENOM" id="CLU_1611177_0_0_1"/>
<comment type="caution">
    <text evidence="1">The sequence shown here is derived from an EMBL/GenBank/DDBJ whole genome shotgun (WGS) entry which is preliminary data.</text>
</comment>
<organism evidence="1 2">
    <name type="scientific">Metarhizium robertsii</name>
    <dbReference type="NCBI Taxonomy" id="568076"/>
    <lineage>
        <taxon>Eukaryota</taxon>
        <taxon>Fungi</taxon>
        <taxon>Dikarya</taxon>
        <taxon>Ascomycota</taxon>
        <taxon>Pezizomycotina</taxon>
        <taxon>Sordariomycetes</taxon>
        <taxon>Hypocreomycetidae</taxon>
        <taxon>Hypocreales</taxon>
        <taxon>Clavicipitaceae</taxon>
        <taxon>Metarhizium</taxon>
    </lineage>
</organism>
<name>A0A0A1UPD6_9HYPO</name>
<sequence>MPAADSASGLVLWPPLPRFYFPQASGFTTTPYRLDNQPVAAKELTSRSNISTLSKSEIPPDTRIAHAIPVHQAGYKTLTIESGYTVVGYGPPYKWPKANQKSSQYYPAHSERATRPKTPGRIVPPSILHPLQSYKERHYAIRQWNIRVSTMSHGPIVPGPNRFWY</sequence>
<protein>
    <submittedName>
        <fullName evidence="1">Uncharacterized protein</fullName>
    </submittedName>
</protein>
<dbReference type="AlphaFoldDB" id="A0A0A1UPD6"/>
<accession>A0A0A1UPD6</accession>
<dbReference type="Proteomes" id="UP000030151">
    <property type="component" value="Unassembled WGS sequence"/>
</dbReference>
<evidence type="ECO:0000313" key="2">
    <source>
        <dbReference type="Proteomes" id="UP000030151"/>
    </source>
</evidence>
<proteinExistence type="predicted"/>
<gene>
    <name evidence="1" type="ORF">X797_010384</name>
</gene>